<dbReference type="OrthoDB" id="37659at2759"/>
<organism evidence="1 2">
    <name type="scientific">Arthroderma otae (strain ATCC MYA-4605 / CBS 113480)</name>
    <name type="common">Microsporum canis</name>
    <dbReference type="NCBI Taxonomy" id="554155"/>
    <lineage>
        <taxon>Eukaryota</taxon>
        <taxon>Fungi</taxon>
        <taxon>Dikarya</taxon>
        <taxon>Ascomycota</taxon>
        <taxon>Pezizomycotina</taxon>
        <taxon>Eurotiomycetes</taxon>
        <taxon>Eurotiomycetidae</taxon>
        <taxon>Onygenales</taxon>
        <taxon>Arthrodermataceae</taxon>
        <taxon>Microsporum</taxon>
    </lineage>
</organism>
<evidence type="ECO:0000313" key="2">
    <source>
        <dbReference type="Proteomes" id="UP000002035"/>
    </source>
</evidence>
<dbReference type="eggNOG" id="ENOG502T2KM">
    <property type="taxonomic scope" value="Eukaryota"/>
</dbReference>
<dbReference type="GeneID" id="9222647"/>
<dbReference type="InterPro" id="IPR046670">
    <property type="entry name" value="DUF6540"/>
</dbReference>
<evidence type="ECO:0000313" key="1">
    <source>
        <dbReference type="EMBL" id="EEQ30615.1"/>
    </source>
</evidence>
<name>C5FLP3_ARTOC</name>
<sequence>MPGVYAAIFDDGCFFKHWALFVDGPTKLILNAMGSSGRFRYEQRTANVREDGTLLELYYICEIDESKAPGVADIAANVPIRNDIPSWNCQDFVFDVMEALEGMIDMDDGYKRRLETLRSKQDGLL</sequence>
<dbReference type="Proteomes" id="UP000002035">
    <property type="component" value="Unassembled WGS sequence"/>
</dbReference>
<dbReference type="RefSeq" id="XP_002847928.1">
    <property type="nucleotide sequence ID" value="XM_002847882.1"/>
</dbReference>
<proteinExistence type="predicted"/>
<accession>C5FLP3</accession>
<dbReference type="OMA" id="EIRGWNC"/>
<keyword evidence="2" id="KW-1185">Reference proteome</keyword>
<dbReference type="AlphaFoldDB" id="C5FLP3"/>
<dbReference type="EMBL" id="DS995703">
    <property type="protein sequence ID" value="EEQ30615.1"/>
    <property type="molecule type" value="Genomic_DNA"/>
</dbReference>
<protein>
    <submittedName>
        <fullName evidence="1">Uncharacterized protein</fullName>
    </submittedName>
</protein>
<dbReference type="HOGENOM" id="CLU_121066_0_0_1"/>
<gene>
    <name evidence="1" type="ORF">MCYG_03434</name>
</gene>
<dbReference type="Pfam" id="PF20174">
    <property type="entry name" value="DUF6540"/>
    <property type="match status" value="1"/>
</dbReference>
<dbReference type="VEuPathDB" id="FungiDB:MCYG_03434"/>
<reference evidence="2" key="1">
    <citation type="journal article" date="2012" name="MBio">
        <title>Comparative genome analysis of Trichophyton rubrum and related dermatophytes reveals candidate genes involved in infection.</title>
        <authorList>
            <person name="Martinez D.A."/>
            <person name="Oliver B.G."/>
            <person name="Graeser Y."/>
            <person name="Goldberg J.M."/>
            <person name="Li W."/>
            <person name="Martinez-Rossi N.M."/>
            <person name="Monod M."/>
            <person name="Shelest E."/>
            <person name="Barton R.C."/>
            <person name="Birch E."/>
            <person name="Brakhage A.A."/>
            <person name="Chen Z."/>
            <person name="Gurr S.J."/>
            <person name="Heiman D."/>
            <person name="Heitman J."/>
            <person name="Kosti I."/>
            <person name="Rossi A."/>
            <person name="Saif S."/>
            <person name="Samalova M."/>
            <person name="Saunders C.W."/>
            <person name="Shea T."/>
            <person name="Summerbell R.C."/>
            <person name="Xu J."/>
            <person name="Young S."/>
            <person name="Zeng Q."/>
            <person name="Birren B.W."/>
            <person name="Cuomo C.A."/>
            <person name="White T.C."/>
        </authorList>
    </citation>
    <scope>NUCLEOTIDE SEQUENCE [LARGE SCALE GENOMIC DNA]</scope>
    <source>
        <strain evidence="2">ATCC MYA-4605 / CBS 113480</strain>
    </source>
</reference>